<comment type="caution">
    <text evidence="11">The sequence shown here is derived from an EMBL/GenBank/DDBJ whole genome shotgun (WGS) entry which is preliminary data.</text>
</comment>
<keyword evidence="6" id="KW-0067">ATP-binding</keyword>
<evidence type="ECO:0000256" key="1">
    <source>
        <dbReference type="ARBA" id="ARBA00012513"/>
    </source>
</evidence>
<keyword evidence="5 11" id="KW-0418">Kinase</keyword>
<dbReference type="InterPro" id="IPR000719">
    <property type="entry name" value="Prot_kinase_dom"/>
</dbReference>
<evidence type="ECO:0000256" key="5">
    <source>
        <dbReference type="ARBA" id="ARBA00022777"/>
    </source>
</evidence>
<comment type="catalytic activity">
    <reaction evidence="7">
        <text>L-threonyl-[protein] + ATP = O-phospho-L-threonyl-[protein] + ADP + H(+)</text>
        <dbReference type="Rhea" id="RHEA:46608"/>
        <dbReference type="Rhea" id="RHEA-COMP:11060"/>
        <dbReference type="Rhea" id="RHEA-COMP:11605"/>
        <dbReference type="ChEBI" id="CHEBI:15378"/>
        <dbReference type="ChEBI" id="CHEBI:30013"/>
        <dbReference type="ChEBI" id="CHEBI:30616"/>
        <dbReference type="ChEBI" id="CHEBI:61977"/>
        <dbReference type="ChEBI" id="CHEBI:456216"/>
        <dbReference type="EC" id="2.7.11.1"/>
    </reaction>
</comment>
<dbReference type="EC" id="2.7.11.1" evidence="1"/>
<protein>
    <recommendedName>
        <fullName evidence="1">non-specific serine/threonine protein kinase</fullName>
        <ecNumber evidence="1">2.7.11.1</ecNumber>
    </recommendedName>
</protein>
<keyword evidence="3" id="KW-0808">Transferase</keyword>
<dbReference type="Pfam" id="PF00069">
    <property type="entry name" value="Pkinase"/>
    <property type="match status" value="1"/>
</dbReference>
<keyword evidence="4" id="KW-0547">Nucleotide-binding</keyword>
<dbReference type="Gene3D" id="3.30.200.20">
    <property type="entry name" value="Phosphorylase Kinase, domain 1"/>
    <property type="match status" value="1"/>
</dbReference>
<evidence type="ECO:0000256" key="6">
    <source>
        <dbReference type="ARBA" id="ARBA00022840"/>
    </source>
</evidence>
<dbReference type="InterPro" id="IPR008271">
    <property type="entry name" value="Ser/Thr_kinase_AS"/>
</dbReference>
<dbReference type="Proteomes" id="UP001156389">
    <property type="component" value="Unassembled WGS sequence"/>
</dbReference>
<accession>A0ABT2JNT2</accession>
<evidence type="ECO:0000313" key="12">
    <source>
        <dbReference type="Proteomes" id="UP001156389"/>
    </source>
</evidence>
<dbReference type="GO" id="GO:0004674">
    <property type="term" value="F:protein serine/threonine kinase activity"/>
    <property type="evidence" value="ECO:0007669"/>
    <property type="project" value="UniProtKB-KW"/>
</dbReference>
<evidence type="ECO:0000256" key="4">
    <source>
        <dbReference type="ARBA" id="ARBA00022741"/>
    </source>
</evidence>
<dbReference type="SUPFAM" id="SSF56112">
    <property type="entry name" value="Protein kinase-like (PK-like)"/>
    <property type="match status" value="1"/>
</dbReference>
<evidence type="ECO:0000256" key="7">
    <source>
        <dbReference type="ARBA" id="ARBA00047899"/>
    </source>
</evidence>
<dbReference type="Gene3D" id="1.20.120.1690">
    <property type="match status" value="1"/>
</dbReference>
<dbReference type="RefSeq" id="WP_260216503.1">
    <property type="nucleotide sequence ID" value="NZ_JAJAGO010000002.1"/>
</dbReference>
<dbReference type="PROSITE" id="PS50011">
    <property type="entry name" value="PROTEIN_KINASE_DOM"/>
    <property type="match status" value="1"/>
</dbReference>
<keyword evidence="12" id="KW-1185">Reference proteome</keyword>
<evidence type="ECO:0000256" key="3">
    <source>
        <dbReference type="ARBA" id="ARBA00022679"/>
    </source>
</evidence>
<dbReference type="EMBL" id="JAJAGO010000002">
    <property type="protein sequence ID" value="MCT2589538.1"/>
    <property type="molecule type" value="Genomic_DNA"/>
</dbReference>
<dbReference type="SMART" id="SM00220">
    <property type="entry name" value="S_TKc"/>
    <property type="match status" value="1"/>
</dbReference>
<dbReference type="InterPro" id="IPR011009">
    <property type="entry name" value="Kinase-like_dom_sf"/>
</dbReference>
<evidence type="ECO:0000259" key="10">
    <source>
        <dbReference type="PROSITE" id="PS50011"/>
    </source>
</evidence>
<sequence length="601" mass="64907">MNRAPVGVSCTECGVAFPHRPMRLPSKGDVVGDRYRVLGPLARGGRGWLQLAADEAPPAEGQDGGAAPGAGGRLVVLKELIPRAGHDVSPEREFGTLIDHPHIVGIRDIVTDGRRERDAVDYLVMEYVEGATLSEVIRAAKAGGPPLLAEQVIAFGIQILDVLGYLHRLGLLYCDLKPGNVILQGGHIKLIDLGAVRRVDDRDSPVIGTPRYQVPESEMRTYGLTVRSDLYTVGTTLRELVEASRTEGEGHGDEGDGVLRALHHVLNRATASYVKRYALAEEMSQHLSRALEHLLSEQRSYTEPTRAALEEAVEAGSTAYDARRPVRAAREWGRAVALASALEDRAVPRLLRHVVDIIDPVRGVVRVKGTSTARSGAATEPQHPTTSRRGDAPFEDAGMDVLGDAVLDLDSTPSRVAMPAPPSVNFRQGVGSIWGEASVQWAPPALTYSESFPSWRLGLPRQPPELAVPDRPFHTEPYIQRLGDEPARVGVPATVAFALVAPAVGELSDAPEPLPEAVKLRVLLDARGAAVTWPVTRLVELRADRTTEVVDFDVVPAEAGELGLTFRIYRDVDSELLMEVQAELDVTGDVGVPAGQWGSRE</sequence>
<dbReference type="Gene3D" id="1.10.510.10">
    <property type="entry name" value="Transferase(Phosphotransferase) domain 1"/>
    <property type="match status" value="1"/>
</dbReference>
<gene>
    <name evidence="11" type="ORF">LHJ74_06305</name>
</gene>
<feature type="region of interest" description="Disordered" evidence="9">
    <location>
        <begin position="369"/>
        <end position="394"/>
    </location>
</feature>
<evidence type="ECO:0000256" key="9">
    <source>
        <dbReference type="SAM" id="MobiDB-lite"/>
    </source>
</evidence>
<organism evidence="11 12">
    <name type="scientific">Streptomyces gossypii</name>
    <dbReference type="NCBI Taxonomy" id="2883101"/>
    <lineage>
        <taxon>Bacteria</taxon>
        <taxon>Bacillati</taxon>
        <taxon>Actinomycetota</taxon>
        <taxon>Actinomycetes</taxon>
        <taxon>Kitasatosporales</taxon>
        <taxon>Streptomycetaceae</taxon>
        <taxon>Streptomyces</taxon>
    </lineage>
</organism>
<proteinExistence type="predicted"/>
<dbReference type="PANTHER" id="PTHR24363:SF0">
    <property type="entry name" value="SERINE_THREONINE KINASE LIKE DOMAIN CONTAINING 1"/>
    <property type="match status" value="1"/>
</dbReference>
<evidence type="ECO:0000256" key="2">
    <source>
        <dbReference type="ARBA" id="ARBA00022527"/>
    </source>
</evidence>
<reference evidence="11 12" key="1">
    <citation type="submission" date="2021-10" db="EMBL/GenBank/DDBJ databases">
        <title>Streptomyces gossypii sp. nov., isolated from soil collected from cotton field.</title>
        <authorList>
            <person name="Ge X."/>
            <person name="Chen X."/>
            <person name="Liu W."/>
        </authorList>
    </citation>
    <scope>NUCLEOTIDE SEQUENCE [LARGE SCALE GENOMIC DNA]</scope>
    <source>
        <strain evidence="11 12">N2-109</strain>
    </source>
</reference>
<name>A0ABT2JNT2_9ACTN</name>
<feature type="domain" description="Protein kinase" evidence="10">
    <location>
        <begin position="35"/>
        <end position="320"/>
    </location>
</feature>
<keyword evidence="2 11" id="KW-0723">Serine/threonine-protein kinase</keyword>
<evidence type="ECO:0000313" key="11">
    <source>
        <dbReference type="EMBL" id="MCT2589538.1"/>
    </source>
</evidence>
<dbReference type="CDD" id="cd14014">
    <property type="entry name" value="STKc_PknB_like"/>
    <property type="match status" value="1"/>
</dbReference>
<dbReference type="PANTHER" id="PTHR24363">
    <property type="entry name" value="SERINE/THREONINE PROTEIN KINASE"/>
    <property type="match status" value="1"/>
</dbReference>
<evidence type="ECO:0000256" key="8">
    <source>
        <dbReference type="ARBA" id="ARBA00048679"/>
    </source>
</evidence>
<comment type="catalytic activity">
    <reaction evidence="8">
        <text>L-seryl-[protein] + ATP = O-phospho-L-seryl-[protein] + ADP + H(+)</text>
        <dbReference type="Rhea" id="RHEA:17989"/>
        <dbReference type="Rhea" id="RHEA-COMP:9863"/>
        <dbReference type="Rhea" id="RHEA-COMP:11604"/>
        <dbReference type="ChEBI" id="CHEBI:15378"/>
        <dbReference type="ChEBI" id="CHEBI:29999"/>
        <dbReference type="ChEBI" id="CHEBI:30616"/>
        <dbReference type="ChEBI" id="CHEBI:83421"/>
        <dbReference type="ChEBI" id="CHEBI:456216"/>
        <dbReference type="EC" id="2.7.11.1"/>
    </reaction>
</comment>
<dbReference type="PROSITE" id="PS00108">
    <property type="entry name" value="PROTEIN_KINASE_ST"/>
    <property type="match status" value="1"/>
</dbReference>